<dbReference type="AlphaFoldDB" id="A0A8S2F4E4"/>
<dbReference type="Proteomes" id="UP000677228">
    <property type="component" value="Unassembled WGS sequence"/>
</dbReference>
<keyword evidence="1" id="KW-0472">Membrane</keyword>
<organism evidence="2 4">
    <name type="scientific">Didymodactylos carnosus</name>
    <dbReference type="NCBI Taxonomy" id="1234261"/>
    <lineage>
        <taxon>Eukaryota</taxon>
        <taxon>Metazoa</taxon>
        <taxon>Spiralia</taxon>
        <taxon>Gnathifera</taxon>
        <taxon>Rotifera</taxon>
        <taxon>Eurotatoria</taxon>
        <taxon>Bdelloidea</taxon>
        <taxon>Philodinida</taxon>
        <taxon>Philodinidae</taxon>
        <taxon>Didymodactylos</taxon>
    </lineage>
</organism>
<keyword evidence="1" id="KW-0812">Transmembrane</keyword>
<feature type="transmembrane region" description="Helical" evidence="1">
    <location>
        <begin position="91"/>
        <end position="112"/>
    </location>
</feature>
<evidence type="ECO:0000313" key="2">
    <source>
        <dbReference type="EMBL" id="CAF1321172.1"/>
    </source>
</evidence>
<dbReference type="SUPFAM" id="SSF81321">
    <property type="entry name" value="Family A G protein-coupled receptor-like"/>
    <property type="match status" value="1"/>
</dbReference>
<evidence type="ECO:0000256" key="1">
    <source>
        <dbReference type="SAM" id="Phobius"/>
    </source>
</evidence>
<dbReference type="EMBL" id="CAJOBA010042343">
    <property type="protein sequence ID" value="CAF4131300.1"/>
    <property type="molecule type" value="Genomic_DNA"/>
</dbReference>
<gene>
    <name evidence="2" type="ORF">OVA965_LOCUS29444</name>
    <name evidence="3" type="ORF">TMI583_LOCUS30222</name>
</gene>
<protein>
    <recommendedName>
        <fullName evidence="5">G-protein coupled receptors family 1 profile domain-containing protein</fullName>
    </recommendedName>
</protein>
<evidence type="ECO:0000313" key="4">
    <source>
        <dbReference type="Proteomes" id="UP000677228"/>
    </source>
</evidence>
<sequence>MYITVLVLLTNRIGAIYELADYKWTTDSLIGSKILIDVSFAEQSLLILYLFYLSIVSQLGLFVFGAKCFHVLTSQMIMIQNHSLIHISCRIIEILLECLPAIFYWLTACIALERAVTIVKGATMNKKLSIKMAKIVIIFLVIMISLSYIYDPFNRQLIEDPRLDGHVWCVLKFQIKWLETFNTIINMIHLIIPFFINFILTIVFLFTFTRQKSTFSTKKACKTLLKEQFIAYKYL</sequence>
<keyword evidence="1" id="KW-1133">Transmembrane helix</keyword>
<feature type="transmembrane region" description="Helical" evidence="1">
    <location>
        <begin position="187"/>
        <end position="209"/>
    </location>
</feature>
<comment type="caution">
    <text evidence="2">The sequence shown here is derived from an EMBL/GenBank/DDBJ whole genome shotgun (WGS) entry which is preliminary data.</text>
</comment>
<reference evidence="2" key="1">
    <citation type="submission" date="2021-02" db="EMBL/GenBank/DDBJ databases">
        <authorList>
            <person name="Nowell W R."/>
        </authorList>
    </citation>
    <scope>NUCLEOTIDE SEQUENCE</scope>
</reference>
<dbReference type="EMBL" id="CAJNOK010020732">
    <property type="protein sequence ID" value="CAF1321172.1"/>
    <property type="molecule type" value="Genomic_DNA"/>
</dbReference>
<feature type="transmembrane region" description="Helical" evidence="1">
    <location>
        <begin position="132"/>
        <end position="150"/>
    </location>
</feature>
<dbReference type="Gene3D" id="1.20.1070.10">
    <property type="entry name" value="Rhodopsin 7-helix transmembrane proteins"/>
    <property type="match status" value="1"/>
</dbReference>
<evidence type="ECO:0000313" key="3">
    <source>
        <dbReference type="EMBL" id="CAF4131300.1"/>
    </source>
</evidence>
<evidence type="ECO:0008006" key="5">
    <source>
        <dbReference type="Google" id="ProtNLM"/>
    </source>
</evidence>
<name>A0A8S2F4E4_9BILA</name>
<proteinExistence type="predicted"/>
<dbReference type="Proteomes" id="UP000682733">
    <property type="component" value="Unassembled WGS sequence"/>
</dbReference>
<accession>A0A8S2F4E4</accession>